<dbReference type="InterPro" id="IPR001478">
    <property type="entry name" value="PDZ"/>
</dbReference>
<evidence type="ECO:0000259" key="6">
    <source>
        <dbReference type="Pfam" id="PF17815"/>
    </source>
</evidence>
<gene>
    <name evidence="7" type="ORF">MERR_LOCUS17651</name>
</gene>
<dbReference type="OrthoDB" id="4217619at2759"/>
<dbReference type="GO" id="GO:0006508">
    <property type="term" value="P:proteolysis"/>
    <property type="evidence" value="ECO:0007669"/>
    <property type="project" value="UniProtKB-KW"/>
</dbReference>
<evidence type="ECO:0008006" key="9">
    <source>
        <dbReference type="Google" id="ProtNLM"/>
    </source>
</evidence>
<dbReference type="InterPro" id="IPR046449">
    <property type="entry name" value="DEGP_PDZ_sf"/>
</dbReference>
<dbReference type="InterPro" id="IPR001940">
    <property type="entry name" value="Peptidase_S1C"/>
</dbReference>
<dbReference type="Gene3D" id="2.40.10.10">
    <property type="entry name" value="Trypsin-like serine proteases"/>
    <property type="match status" value="1"/>
</dbReference>
<feature type="domain" description="Protease Do-like PDZ" evidence="6">
    <location>
        <begin position="223"/>
        <end position="358"/>
    </location>
</feature>
<dbReference type="Pfam" id="PF17815">
    <property type="entry name" value="PDZ_3"/>
    <property type="match status" value="1"/>
</dbReference>
<evidence type="ECO:0000256" key="4">
    <source>
        <dbReference type="ARBA" id="ARBA00022825"/>
    </source>
</evidence>
<dbReference type="PRINTS" id="PR00834">
    <property type="entry name" value="PROTEASES2C"/>
</dbReference>
<evidence type="ECO:0000313" key="7">
    <source>
        <dbReference type="EMBL" id="CAA7030416.1"/>
    </source>
</evidence>
<evidence type="ECO:0000313" key="8">
    <source>
        <dbReference type="Proteomes" id="UP000467841"/>
    </source>
</evidence>
<sequence length="367" mass="41148">MKPLDLGDVPSLYETVFVVGYPRGGDNISITKGIVSRVEVTKYSHSKAKLMTIQIDAAINSGNSGGPVFMENKVVGVPFQGLSSSENTGYIIPTPVVKHFICRVKENGGLDGFCSLGIWCQHMENALIRNYFKMTSEMTGILIKRINPLSSSYGILKKDDVLLSVDGVPIGNDETVSFRKKERINFNHLVSMKKLGETISLKVLRDGKHHEFNINTKPVQPLIPAYEFDKQTSYYIHAAYVFLHLTKPYIDASGIEDSILQYTPKYADEQIVVISQVLKDDISVGFTIFEDLQVKKVNGVRVENLKHLRQLIEECPTENLRLDLENDNTIIITSHESAKNITPKILKRYGIPTAMSKDLVQSKLEKK</sequence>
<dbReference type="GO" id="GO:0004252">
    <property type="term" value="F:serine-type endopeptidase activity"/>
    <property type="evidence" value="ECO:0007669"/>
    <property type="project" value="InterPro"/>
</dbReference>
<dbReference type="SUPFAM" id="SSF50156">
    <property type="entry name" value="PDZ domain-like"/>
    <property type="match status" value="1"/>
</dbReference>
<evidence type="ECO:0000259" key="5">
    <source>
        <dbReference type="Pfam" id="PF13180"/>
    </source>
</evidence>
<dbReference type="SUPFAM" id="SSF50494">
    <property type="entry name" value="Trypsin-like serine proteases"/>
    <property type="match status" value="1"/>
</dbReference>
<dbReference type="Pfam" id="PF13180">
    <property type="entry name" value="PDZ_2"/>
    <property type="match status" value="1"/>
</dbReference>
<keyword evidence="2" id="KW-0645">Protease</keyword>
<dbReference type="AlphaFoldDB" id="A0A6D2IY77"/>
<dbReference type="PANTHER" id="PTHR45980">
    <property type="match status" value="1"/>
</dbReference>
<dbReference type="Proteomes" id="UP000467841">
    <property type="component" value="Unassembled WGS sequence"/>
</dbReference>
<dbReference type="InterPro" id="IPR043504">
    <property type="entry name" value="Peptidase_S1_PA_chymotrypsin"/>
</dbReference>
<proteinExistence type="inferred from homology"/>
<dbReference type="Gene3D" id="3.20.190.20">
    <property type="match status" value="1"/>
</dbReference>
<keyword evidence="4" id="KW-0720">Serine protease</keyword>
<dbReference type="InterPro" id="IPR041517">
    <property type="entry name" value="DEGP_PDZ"/>
</dbReference>
<organism evidence="7 8">
    <name type="scientific">Microthlaspi erraticum</name>
    <dbReference type="NCBI Taxonomy" id="1685480"/>
    <lineage>
        <taxon>Eukaryota</taxon>
        <taxon>Viridiplantae</taxon>
        <taxon>Streptophyta</taxon>
        <taxon>Embryophyta</taxon>
        <taxon>Tracheophyta</taxon>
        <taxon>Spermatophyta</taxon>
        <taxon>Magnoliopsida</taxon>
        <taxon>eudicotyledons</taxon>
        <taxon>Gunneridae</taxon>
        <taxon>Pentapetalae</taxon>
        <taxon>rosids</taxon>
        <taxon>malvids</taxon>
        <taxon>Brassicales</taxon>
        <taxon>Brassicaceae</taxon>
        <taxon>Coluteocarpeae</taxon>
        <taxon>Microthlaspi</taxon>
    </lineage>
</organism>
<dbReference type="PANTHER" id="PTHR45980:SF17">
    <property type="entry name" value="PROTEASE DO-LIKE PDZ DOMAIN-CONTAINING PROTEIN"/>
    <property type="match status" value="1"/>
</dbReference>
<evidence type="ECO:0000256" key="2">
    <source>
        <dbReference type="ARBA" id="ARBA00022670"/>
    </source>
</evidence>
<accession>A0A6D2IY77</accession>
<protein>
    <recommendedName>
        <fullName evidence="9">Protease Do-like PDZ domain-containing protein</fullName>
    </recommendedName>
</protein>
<dbReference type="InterPro" id="IPR036034">
    <property type="entry name" value="PDZ_sf"/>
</dbReference>
<feature type="domain" description="PDZ" evidence="5">
    <location>
        <begin position="140"/>
        <end position="215"/>
    </location>
</feature>
<dbReference type="EMBL" id="CACVBM020001095">
    <property type="protein sequence ID" value="CAA7030416.1"/>
    <property type="molecule type" value="Genomic_DNA"/>
</dbReference>
<dbReference type="Gene3D" id="2.30.42.10">
    <property type="match status" value="1"/>
</dbReference>
<reference evidence="7" key="1">
    <citation type="submission" date="2020-01" db="EMBL/GenBank/DDBJ databases">
        <authorList>
            <person name="Mishra B."/>
        </authorList>
    </citation>
    <scope>NUCLEOTIDE SEQUENCE [LARGE SCALE GENOMIC DNA]</scope>
</reference>
<evidence type="ECO:0000256" key="3">
    <source>
        <dbReference type="ARBA" id="ARBA00022801"/>
    </source>
</evidence>
<comment type="similarity">
    <text evidence="1">Belongs to the peptidase S1C family.</text>
</comment>
<keyword evidence="8" id="KW-1185">Reference proteome</keyword>
<dbReference type="InterPro" id="IPR009003">
    <property type="entry name" value="Peptidase_S1_PA"/>
</dbReference>
<keyword evidence="3" id="KW-0378">Hydrolase</keyword>
<comment type="caution">
    <text evidence="7">The sequence shown here is derived from an EMBL/GenBank/DDBJ whole genome shotgun (WGS) entry which is preliminary data.</text>
</comment>
<name>A0A6D2IY77_9BRAS</name>
<dbReference type="Pfam" id="PF13365">
    <property type="entry name" value="Trypsin_2"/>
    <property type="match status" value="1"/>
</dbReference>
<evidence type="ECO:0000256" key="1">
    <source>
        <dbReference type="ARBA" id="ARBA00010541"/>
    </source>
</evidence>